<dbReference type="PANTHER" id="PTHR33527:SF45">
    <property type="entry name" value="RRM DOMAIN-CONTAINING PROTEIN"/>
    <property type="match status" value="1"/>
</dbReference>
<protein>
    <submittedName>
        <fullName evidence="1">Uncharacterized protein</fullName>
    </submittedName>
</protein>
<name>A0ABD1VH88_9LAMI</name>
<sequence>MESQYVFIQFHDSEKNLFKRMAEMGVDAELLKKIVSFWLWLESHGVKEILKKIGFQNDKIVALVSLEAETALTALENHNLPVLPSSSKICLHVTSNVVSNGSLNHLEEILEDKNKAWNGISQLLNGVCRNIFDSEQRGRRTAKLVEIVPKLFQPNENSDDLGTVSNRDSELNPLGSSQLNPLAKVWRPKSEEDRSLYVTFSHGFPLSPRQIHFYFTWLYGDCLERVYVHHQRNMTAPPCFGRIVFKKWWWWLPESILMGQEQVRFHNVFGRSLWCKRFQPKNNRLGNA</sequence>
<proteinExistence type="predicted"/>
<gene>
    <name evidence="1" type="ORF">Fot_17978</name>
</gene>
<evidence type="ECO:0000313" key="2">
    <source>
        <dbReference type="Proteomes" id="UP001604277"/>
    </source>
</evidence>
<dbReference type="Proteomes" id="UP001604277">
    <property type="component" value="Unassembled WGS sequence"/>
</dbReference>
<dbReference type="PANTHER" id="PTHR33527">
    <property type="entry name" value="OS07G0274300 PROTEIN"/>
    <property type="match status" value="1"/>
</dbReference>
<dbReference type="AlphaFoldDB" id="A0ABD1VH88"/>
<reference evidence="2" key="1">
    <citation type="submission" date="2024-07" db="EMBL/GenBank/DDBJ databases">
        <title>Two chromosome-level genome assemblies of Korean endemic species Abeliophyllum distichum and Forsythia ovata (Oleaceae).</title>
        <authorList>
            <person name="Jang H."/>
        </authorList>
    </citation>
    <scope>NUCLEOTIDE SEQUENCE [LARGE SCALE GENOMIC DNA]</scope>
</reference>
<evidence type="ECO:0000313" key="1">
    <source>
        <dbReference type="EMBL" id="KAL2536587.1"/>
    </source>
</evidence>
<comment type="caution">
    <text evidence="1">The sequence shown here is derived from an EMBL/GenBank/DDBJ whole genome shotgun (WGS) entry which is preliminary data.</text>
</comment>
<organism evidence="1 2">
    <name type="scientific">Forsythia ovata</name>
    <dbReference type="NCBI Taxonomy" id="205694"/>
    <lineage>
        <taxon>Eukaryota</taxon>
        <taxon>Viridiplantae</taxon>
        <taxon>Streptophyta</taxon>
        <taxon>Embryophyta</taxon>
        <taxon>Tracheophyta</taxon>
        <taxon>Spermatophyta</taxon>
        <taxon>Magnoliopsida</taxon>
        <taxon>eudicotyledons</taxon>
        <taxon>Gunneridae</taxon>
        <taxon>Pentapetalae</taxon>
        <taxon>asterids</taxon>
        <taxon>lamiids</taxon>
        <taxon>Lamiales</taxon>
        <taxon>Oleaceae</taxon>
        <taxon>Forsythieae</taxon>
        <taxon>Forsythia</taxon>
    </lineage>
</organism>
<dbReference type="EMBL" id="JBFOLJ010000005">
    <property type="protein sequence ID" value="KAL2536587.1"/>
    <property type="molecule type" value="Genomic_DNA"/>
</dbReference>
<keyword evidence="2" id="KW-1185">Reference proteome</keyword>
<accession>A0ABD1VH88</accession>